<dbReference type="RefSeq" id="WP_070229723.1">
    <property type="nucleotide sequence ID" value="NZ_BJYO01000002.1"/>
</dbReference>
<organism evidence="4 5">
    <name type="scientific">Weissella soli</name>
    <dbReference type="NCBI Taxonomy" id="155866"/>
    <lineage>
        <taxon>Bacteria</taxon>
        <taxon>Bacillati</taxon>
        <taxon>Bacillota</taxon>
        <taxon>Bacilli</taxon>
        <taxon>Lactobacillales</taxon>
        <taxon>Lactobacillaceae</taxon>
        <taxon>Weissella</taxon>
    </lineage>
</organism>
<dbReference type="REBASE" id="162064">
    <property type="entry name" value="Wso11848ORF439P"/>
</dbReference>
<proteinExistence type="predicted"/>
<protein>
    <submittedName>
        <fullName evidence="4">Uncharacterized protein</fullName>
    </submittedName>
</protein>
<dbReference type="Pfam" id="PF22518">
    <property type="entry name" value="DUF6997"/>
    <property type="match status" value="1"/>
</dbReference>
<dbReference type="GeneID" id="94545647"/>
<accession>A0A288Q5X0</accession>
<dbReference type="InterPro" id="IPR054265">
    <property type="entry name" value="DUF6996"/>
</dbReference>
<dbReference type="Proteomes" id="UP000254912">
    <property type="component" value="Unassembled WGS sequence"/>
</dbReference>
<feature type="domain" description="DUF7226" evidence="3">
    <location>
        <begin position="302"/>
        <end position="434"/>
    </location>
</feature>
<feature type="domain" description="DUF6996" evidence="1">
    <location>
        <begin position="7"/>
        <end position="82"/>
    </location>
</feature>
<dbReference type="InterPro" id="IPR055650">
    <property type="entry name" value="DUF7226"/>
</dbReference>
<dbReference type="KEGG" id="wso:WSWS_00440"/>
<dbReference type="AlphaFoldDB" id="A0A288Q5X0"/>
<evidence type="ECO:0000313" key="5">
    <source>
        <dbReference type="Proteomes" id="UP000254912"/>
    </source>
</evidence>
<feature type="domain" description="DUF6997" evidence="2">
    <location>
        <begin position="84"/>
        <end position="262"/>
    </location>
</feature>
<evidence type="ECO:0000259" key="3">
    <source>
        <dbReference type="Pfam" id="PF23871"/>
    </source>
</evidence>
<comment type="caution">
    <text evidence="4">The sequence shown here is derived from an EMBL/GenBank/DDBJ whole genome shotgun (WGS) entry which is preliminary data.</text>
</comment>
<evidence type="ECO:0000313" key="4">
    <source>
        <dbReference type="EMBL" id="RDL11651.1"/>
    </source>
</evidence>
<dbReference type="EMBL" id="QRAS01000001">
    <property type="protein sequence ID" value="RDL11651.1"/>
    <property type="molecule type" value="Genomic_DNA"/>
</dbReference>
<dbReference type="Pfam" id="PF23871">
    <property type="entry name" value="DUF7226"/>
    <property type="match status" value="1"/>
</dbReference>
<evidence type="ECO:0000259" key="2">
    <source>
        <dbReference type="Pfam" id="PF22518"/>
    </source>
</evidence>
<gene>
    <name evidence="4" type="ORF">DFP99_0069</name>
</gene>
<sequence>MVRGLKNEVWTAFLESDPTFYEKLNQKELIEFTAKEVNMISKELRGPDFRNLSKFDKREDLPDIFIEQQINIMPLSTSKYIIGNMEEYAEFKGGQPDSLHQYKVPELLTLQGKVTNWNENSWISAAIAVGGFQNAFDETELVRTLNGRMGGGRWQFNIASVTKDYVNSIILDNPQIEIDAILESGKAIYVIEAKRVKESNFLVRQLYFPYRKLLSDLKIWNKPIYPVFFEIDSAAQYARIRVFEFVDASSYNSINEVKRFEFQLIDNEVTDATKDGLLAFAQHVETRQTPAELFPQANDMSKIITLLVELGKTPMKNSDIAVMFGFDPRQSDYYGNFLLYFNLVQKNIEGEFELSLVGRQVASLSGVSRNLAIVHEIFHTRLFNRVGQAYLKGHKMNGHEIVAMMRDEHLQLSESTMKRRASTVVAMMEWMLLQVTD</sequence>
<evidence type="ECO:0000259" key="1">
    <source>
        <dbReference type="Pfam" id="PF22515"/>
    </source>
</evidence>
<dbReference type="InterPro" id="IPR054266">
    <property type="entry name" value="DUF6997"/>
</dbReference>
<keyword evidence="5" id="KW-1185">Reference proteome</keyword>
<name>A0A288Q5X0_9LACO</name>
<dbReference type="Pfam" id="PF22515">
    <property type="entry name" value="DUF6996"/>
    <property type="match status" value="1"/>
</dbReference>
<reference evidence="4 5" key="1">
    <citation type="submission" date="2018-07" db="EMBL/GenBank/DDBJ databases">
        <title>Genomic Encyclopedia of Type Strains, Phase III (KMG-III): the genomes of soil and plant-associated and newly described type strains.</title>
        <authorList>
            <person name="Whitman W."/>
        </authorList>
    </citation>
    <scope>NUCLEOTIDE SEQUENCE [LARGE SCALE GENOMIC DNA]</scope>
    <source>
        <strain evidence="4 5">CECT 7031</strain>
    </source>
</reference>